<evidence type="ECO:0000256" key="6">
    <source>
        <dbReference type="ARBA" id="ARBA00022989"/>
    </source>
</evidence>
<dbReference type="Pfam" id="PF01040">
    <property type="entry name" value="UbiA"/>
    <property type="match status" value="1"/>
</dbReference>
<comment type="similarity">
    <text evidence="2">Belongs to the UbiA prenyltransferase family.</text>
</comment>
<dbReference type="Gene3D" id="1.10.357.140">
    <property type="entry name" value="UbiA prenyltransferase"/>
    <property type="match status" value="1"/>
</dbReference>
<keyword evidence="8 10" id="KW-0472">Membrane</keyword>
<evidence type="ECO:0000256" key="7">
    <source>
        <dbReference type="ARBA" id="ARBA00023133"/>
    </source>
</evidence>
<organism evidence="11 12">
    <name type="scientific">Clavelina lepadiformis</name>
    <name type="common">Light-bulb sea squirt</name>
    <name type="synonym">Ascidia lepadiformis</name>
    <dbReference type="NCBI Taxonomy" id="159417"/>
    <lineage>
        <taxon>Eukaryota</taxon>
        <taxon>Metazoa</taxon>
        <taxon>Chordata</taxon>
        <taxon>Tunicata</taxon>
        <taxon>Ascidiacea</taxon>
        <taxon>Aplousobranchia</taxon>
        <taxon>Clavelinidae</taxon>
        <taxon>Clavelina</taxon>
    </lineage>
</organism>
<evidence type="ECO:0000256" key="10">
    <source>
        <dbReference type="SAM" id="Phobius"/>
    </source>
</evidence>
<evidence type="ECO:0000256" key="1">
    <source>
        <dbReference type="ARBA" id="ARBA00004141"/>
    </source>
</evidence>
<dbReference type="Proteomes" id="UP001642483">
    <property type="component" value="Unassembled WGS sequence"/>
</dbReference>
<keyword evidence="6 10" id="KW-1133">Transmembrane helix</keyword>
<gene>
    <name evidence="11" type="ORF">CVLEPA_LOCUS28239</name>
</gene>
<dbReference type="HAMAP" id="MF_00154">
    <property type="entry name" value="CyoE_CtaB"/>
    <property type="match status" value="1"/>
</dbReference>
<evidence type="ECO:0000256" key="4">
    <source>
        <dbReference type="ARBA" id="ARBA00022679"/>
    </source>
</evidence>
<comment type="subcellular location">
    <subcellularLocation>
        <location evidence="1">Membrane</location>
        <topology evidence="1">Multi-pass membrane protein</topology>
    </subcellularLocation>
</comment>
<accession>A0ABP0GT53</accession>
<protein>
    <recommendedName>
        <fullName evidence="3">Protoheme IX farnesyltransferase, mitochondrial</fullName>
    </recommendedName>
    <alternativeName>
        <fullName evidence="9">Heme O synthase</fullName>
    </alternativeName>
</protein>
<sequence length="399" mass="44628">MLCLNAHGNILKTWQYCQRVKVLLIPSSYNGVKSLLTTQGFKLSSQPAKFYEKKSYTSVKLFESPRLSGHQILSFKNELSTLTDSAKIPLTKLPSIYAALSKWYLTLFVVMTMDAGYCLAPVAFDQSAFYIATVGTLLCSCCANTLNQIAEVEYDALMDRTRRRPLVRNLITPNHAFGFSVISGAAGFSILYGGVNLLTASLGLSTILLYATVYTPLKRVHWFNTWVGAVVGAIPPVMGWTAATGQISAGAFIFSGILYAWQFPHFYALAWRRRNDYARGNYQMLPLSHPQATKYVVVVHALSLWALCFAAPPTAVASWAFTWLSVPLNFWLTKDSFNFYREGNSRAAKKLYKCSLYYIVLLSAGLILDRKVLSKLNMSEHKDKIFEILSKTAPKETLF</sequence>
<keyword evidence="5 10" id="KW-0812">Transmembrane</keyword>
<keyword evidence="4" id="KW-0808">Transferase</keyword>
<evidence type="ECO:0000256" key="2">
    <source>
        <dbReference type="ARBA" id="ARBA00005985"/>
    </source>
</evidence>
<evidence type="ECO:0000313" key="12">
    <source>
        <dbReference type="Proteomes" id="UP001642483"/>
    </source>
</evidence>
<keyword evidence="7" id="KW-0350">Heme biosynthesis</keyword>
<dbReference type="InterPro" id="IPR044878">
    <property type="entry name" value="UbiA_sf"/>
</dbReference>
<dbReference type="InterPro" id="IPR006369">
    <property type="entry name" value="Protohaem_IX_farnesylTrfase"/>
</dbReference>
<feature type="transmembrane region" description="Helical" evidence="10">
    <location>
        <begin position="249"/>
        <end position="271"/>
    </location>
</feature>
<keyword evidence="12" id="KW-1185">Reference proteome</keyword>
<dbReference type="CDD" id="cd13957">
    <property type="entry name" value="PT_UbiA_Cox10"/>
    <property type="match status" value="1"/>
</dbReference>
<proteinExistence type="inferred from homology"/>
<name>A0ABP0GT53_CLALP</name>
<reference evidence="11 12" key="1">
    <citation type="submission" date="2024-02" db="EMBL/GenBank/DDBJ databases">
        <authorList>
            <person name="Daric V."/>
            <person name="Darras S."/>
        </authorList>
    </citation>
    <scope>NUCLEOTIDE SEQUENCE [LARGE SCALE GENOMIC DNA]</scope>
</reference>
<dbReference type="PANTHER" id="PTHR43448">
    <property type="entry name" value="PROTOHEME IX FARNESYLTRANSFERASE, MITOCHONDRIAL"/>
    <property type="match status" value="1"/>
</dbReference>
<evidence type="ECO:0000256" key="9">
    <source>
        <dbReference type="ARBA" id="ARBA00030253"/>
    </source>
</evidence>
<feature type="transmembrane region" description="Helical" evidence="10">
    <location>
        <begin position="129"/>
        <end position="149"/>
    </location>
</feature>
<dbReference type="PROSITE" id="PS00943">
    <property type="entry name" value="UBIA"/>
    <property type="match status" value="1"/>
</dbReference>
<evidence type="ECO:0000313" key="11">
    <source>
        <dbReference type="EMBL" id="CAK8694913.1"/>
    </source>
</evidence>
<dbReference type="InterPro" id="IPR030470">
    <property type="entry name" value="UbiA_prenylTrfase_CS"/>
</dbReference>
<feature type="transmembrane region" description="Helical" evidence="10">
    <location>
        <begin position="222"/>
        <end position="243"/>
    </location>
</feature>
<feature type="transmembrane region" description="Helical" evidence="10">
    <location>
        <begin position="197"/>
        <end position="215"/>
    </location>
</feature>
<feature type="transmembrane region" description="Helical" evidence="10">
    <location>
        <begin position="170"/>
        <end position="191"/>
    </location>
</feature>
<dbReference type="InterPro" id="IPR000537">
    <property type="entry name" value="UbiA_prenyltransferase"/>
</dbReference>
<evidence type="ECO:0000256" key="8">
    <source>
        <dbReference type="ARBA" id="ARBA00023136"/>
    </source>
</evidence>
<dbReference type="PANTHER" id="PTHR43448:SF2">
    <property type="entry name" value="PROTOHEME IX FARNESYLTRANSFERASE, MITOCHONDRIAL"/>
    <property type="match status" value="1"/>
</dbReference>
<evidence type="ECO:0000256" key="5">
    <source>
        <dbReference type="ARBA" id="ARBA00022692"/>
    </source>
</evidence>
<dbReference type="NCBIfam" id="TIGR01473">
    <property type="entry name" value="cyoE_ctaB"/>
    <property type="match status" value="1"/>
</dbReference>
<comment type="caution">
    <text evidence="11">The sequence shown here is derived from an EMBL/GenBank/DDBJ whole genome shotgun (WGS) entry which is preliminary data.</text>
</comment>
<evidence type="ECO:0000256" key="3">
    <source>
        <dbReference type="ARBA" id="ARBA00016335"/>
    </source>
</evidence>
<dbReference type="EMBL" id="CAWYQH010000141">
    <property type="protein sequence ID" value="CAK8694913.1"/>
    <property type="molecule type" value="Genomic_DNA"/>
</dbReference>
<feature type="transmembrane region" description="Helical" evidence="10">
    <location>
        <begin position="103"/>
        <end position="123"/>
    </location>
</feature>